<sequence>MMTKITLSVLDQNNNIKICKSAFDFLMLTYKGEYQAGDVIRIEVDNPPCYLKLRLEDSLESCLIYVTENLFEFQIPFGDQTRLYNSDKAFQGGLHFLWVRSAREYEINQYGNLAFNPYCQPQQKGVYPQISSNIVPSNIRFAPYNVIDGIFDSNAHGSYPFTSWSNAQSPNAQLKIDFGRTVEIDGLILMLRADFPHDAWWESLSVHFSDGSEEILHLSRTGQPQTFSFKQRQSDFILLTNFIKGEDKSPFTALTQIEVLGQNIRIQHSEK</sequence>
<reference evidence="1 2" key="1">
    <citation type="journal article" date="2022" name="Front. Microbiol.">
        <title>Commensal bacteria contribute to the growth of multidrug-resistant Avibacterium paragallinarum in chickens.</title>
        <authorList>
            <person name="Zhu J."/>
            <person name="Chen Y."/>
            <person name="Wu Y."/>
            <person name="Wang Y."/>
            <person name="Zhu K."/>
        </authorList>
    </citation>
    <scope>NUCLEOTIDE SEQUENCE [LARGE SCALE GENOMIC DNA]</scope>
    <source>
        <strain evidence="1 2">AV25</strain>
    </source>
</reference>
<evidence type="ECO:0008006" key="3">
    <source>
        <dbReference type="Google" id="ProtNLM"/>
    </source>
</evidence>
<accession>A0ABU7QF26</accession>
<proteinExistence type="predicted"/>
<dbReference type="Proteomes" id="UP001347884">
    <property type="component" value="Unassembled WGS sequence"/>
</dbReference>
<keyword evidence="2" id="KW-1185">Reference proteome</keyword>
<dbReference type="Gene3D" id="2.60.120.260">
    <property type="entry name" value="Galactose-binding domain-like"/>
    <property type="match status" value="1"/>
</dbReference>
<evidence type="ECO:0000313" key="1">
    <source>
        <dbReference type="EMBL" id="MEE6040498.1"/>
    </source>
</evidence>
<dbReference type="EMBL" id="JAMDKF010000002">
    <property type="protein sequence ID" value="MEE6040498.1"/>
    <property type="molecule type" value="Genomic_DNA"/>
</dbReference>
<gene>
    <name evidence="1" type="ORF">M5S13_01155</name>
</gene>
<evidence type="ECO:0000313" key="2">
    <source>
        <dbReference type="Proteomes" id="UP001347884"/>
    </source>
</evidence>
<protein>
    <recommendedName>
        <fullName evidence="3">Carbohydrate-binding protein</fullName>
    </recommendedName>
</protein>
<organism evidence="1 2">
    <name type="scientific">Avibacterium paragallinarum</name>
    <name type="common">Haemophilus gallinarum</name>
    <dbReference type="NCBI Taxonomy" id="728"/>
    <lineage>
        <taxon>Bacteria</taxon>
        <taxon>Pseudomonadati</taxon>
        <taxon>Pseudomonadota</taxon>
        <taxon>Gammaproteobacteria</taxon>
        <taxon>Pasteurellales</taxon>
        <taxon>Pasteurellaceae</taxon>
        <taxon>Avibacterium</taxon>
    </lineage>
</organism>
<dbReference type="SUPFAM" id="SSF49785">
    <property type="entry name" value="Galactose-binding domain-like"/>
    <property type="match status" value="1"/>
</dbReference>
<dbReference type="RefSeq" id="WP_133247360.1">
    <property type="nucleotide sequence ID" value="NZ_CP081939.1"/>
</dbReference>
<comment type="caution">
    <text evidence="1">The sequence shown here is derived from an EMBL/GenBank/DDBJ whole genome shotgun (WGS) entry which is preliminary data.</text>
</comment>
<dbReference type="InterPro" id="IPR008979">
    <property type="entry name" value="Galactose-bd-like_sf"/>
</dbReference>
<name>A0ABU7QF26_AVIPA</name>